<protein>
    <recommendedName>
        <fullName evidence="3">F-box domain-containing protein</fullName>
    </recommendedName>
</protein>
<evidence type="ECO:0008006" key="3">
    <source>
        <dbReference type="Google" id="ProtNLM"/>
    </source>
</evidence>
<sequence>MDGECGTLVASFLSLRERRELRLVSRRWLFTCTWLQYNGSGEAYVQPRKSVWSLCSRAFRHSWTTFIRNKSYSTTTFFQEQTGSQWLHRAEDQPLREPPTLLLTKELSELRSELFGSKQPECWNIALYGGGPGYDALGLVFMREFFELGTSSSTPPCTTTSPAGNARFMQSKKRWKNLANETLHCFQHCDITLDGLLKKTPLRTCSYGASCNAVTAATYFTVDHRLGLPSLT</sequence>
<comment type="caution">
    <text evidence="1">The sequence shown here is derived from an EMBL/GenBank/DDBJ whole genome shotgun (WGS) entry which is preliminary data.</text>
</comment>
<evidence type="ECO:0000313" key="1">
    <source>
        <dbReference type="EMBL" id="CAH0493143.1"/>
    </source>
</evidence>
<proteinExistence type="predicted"/>
<keyword evidence="2" id="KW-1185">Reference proteome</keyword>
<organism evidence="1 2">
    <name type="scientific">Peronospora farinosa</name>
    <dbReference type="NCBI Taxonomy" id="134698"/>
    <lineage>
        <taxon>Eukaryota</taxon>
        <taxon>Sar</taxon>
        <taxon>Stramenopiles</taxon>
        <taxon>Oomycota</taxon>
        <taxon>Peronosporomycetes</taxon>
        <taxon>Peronosporales</taxon>
        <taxon>Peronosporaceae</taxon>
        <taxon>Peronospora</taxon>
    </lineage>
</organism>
<dbReference type="Proteomes" id="UP001157938">
    <property type="component" value="Unassembled WGS sequence"/>
</dbReference>
<name>A0ABN8CGE5_9STRA</name>
<dbReference type="EMBL" id="CAKLBC010001663">
    <property type="protein sequence ID" value="CAH0493143.1"/>
    <property type="molecule type" value="Genomic_DNA"/>
</dbReference>
<gene>
    <name evidence="1" type="ORF">PFR001_LOCUS8300</name>
</gene>
<reference evidence="1 2" key="1">
    <citation type="submission" date="2021-11" db="EMBL/GenBank/DDBJ databases">
        <authorList>
            <person name="Islam A."/>
            <person name="Islam S."/>
            <person name="Flora M.S."/>
            <person name="Rahman M."/>
            <person name="Ziaur R.M."/>
            <person name="Epstein J.H."/>
            <person name="Hassan M."/>
            <person name="Klassen M."/>
            <person name="Woodard K."/>
            <person name="Webb A."/>
            <person name="Webby R.J."/>
            <person name="El Zowalaty M.E."/>
        </authorList>
    </citation>
    <scope>NUCLEOTIDE SEQUENCE [LARGE SCALE GENOMIC DNA]</scope>
    <source>
        <strain evidence="1">Pf1</strain>
    </source>
</reference>
<evidence type="ECO:0000313" key="2">
    <source>
        <dbReference type="Proteomes" id="UP001157938"/>
    </source>
</evidence>
<accession>A0ABN8CGE5</accession>